<evidence type="ECO:0000256" key="10">
    <source>
        <dbReference type="ARBA" id="ARBA00023237"/>
    </source>
</evidence>
<dbReference type="AlphaFoldDB" id="A0A4Y8UJZ4"/>
<dbReference type="OrthoDB" id="9760620at2"/>
<dbReference type="Gene3D" id="2.40.170.20">
    <property type="entry name" value="TonB-dependent receptor, beta-barrel domain"/>
    <property type="match status" value="1"/>
</dbReference>
<evidence type="ECO:0000256" key="2">
    <source>
        <dbReference type="ARBA" id="ARBA00008143"/>
    </source>
</evidence>
<dbReference type="PANTHER" id="PTHR30069:SF29">
    <property type="entry name" value="HEMOGLOBIN AND HEMOGLOBIN-HAPTOGLOBIN-BINDING PROTEIN 1-RELATED"/>
    <property type="match status" value="1"/>
</dbReference>
<keyword evidence="7 12" id="KW-0798">TonB box</keyword>
<evidence type="ECO:0000256" key="1">
    <source>
        <dbReference type="ARBA" id="ARBA00004571"/>
    </source>
</evidence>
<dbReference type="Pfam" id="PF07715">
    <property type="entry name" value="Plug"/>
    <property type="match status" value="1"/>
</dbReference>
<evidence type="ECO:0000259" key="14">
    <source>
        <dbReference type="Pfam" id="PF00593"/>
    </source>
</evidence>
<feature type="domain" description="TonB-dependent receptor-like beta-barrel" evidence="14">
    <location>
        <begin position="176"/>
        <end position="643"/>
    </location>
</feature>
<evidence type="ECO:0000256" key="12">
    <source>
        <dbReference type="RuleBase" id="RU003357"/>
    </source>
</evidence>
<keyword evidence="8 11" id="KW-0472">Membrane</keyword>
<protein>
    <submittedName>
        <fullName evidence="16">TonB-dependent receptor</fullName>
    </submittedName>
</protein>
<organism evidence="16 17">
    <name type="scientific">Gammaproteobacteria bacterium LSUCC0057</name>
    <dbReference type="NCBI Taxonomy" id="2559237"/>
    <lineage>
        <taxon>Bacteria</taxon>
        <taxon>Pseudomonadati</taxon>
        <taxon>Pseudomonadota</taxon>
        <taxon>Gammaproteobacteria</taxon>
        <taxon>Cellvibrionales</taxon>
        <taxon>Porticoccaceae</taxon>
        <taxon>SAR92 clade</taxon>
    </lineage>
</organism>
<keyword evidence="17" id="KW-1185">Reference proteome</keyword>
<dbReference type="PROSITE" id="PS52016">
    <property type="entry name" value="TONB_DEPENDENT_REC_3"/>
    <property type="match status" value="1"/>
</dbReference>
<evidence type="ECO:0000256" key="7">
    <source>
        <dbReference type="ARBA" id="ARBA00023077"/>
    </source>
</evidence>
<evidence type="ECO:0000313" key="17">
    <source>
        <dbReference type="Proteomes" id="UP000298133"/>
    </source>
</evidence>
<evidence type="ECO:0000256" key="13">
    <source>
        <dbReference type="SAM" id="SignalP"/>
    </source>
</evidence>
<evidence type="ECO:0000256" key="11">
    <source>
        <dbReference type="PROSITE-ProRule" id="PRU01360"/>
    </source>
</evidence>
<dbReference type="Proteomes" id="UP000298133">
    <property type="component" value="Unassembled WGS sequence"/>
</dbReference>
<feature type="chain" id="PRO_5021323096" evidence="13">
    <location>
        <begin position="21"/>
        <end position="679"/>
    </location>
</feature>
<dbReference type="InterPro" id="IPR012910">
    <property type="entry name" value="Plug_dom"/>
</dbReference>
<dbReference type="InterPro" id="IPR037066">
    <property type="entry name" value="Plug_dom_sf"/>
</dbReference>
<sequence>MIKKALRNLLLCTLPAAALANPVEEVVTIATGSAAPLDQLALSAALIDAEQIALLGAQHAAELLNREPGVLLQRGSGQEYLPALRSPVFTGAGACGELLIMEQGIALNANGFCNINELFNAHTERAAAVEMIRGPGTVLYGSNALHGVVDVAAPDLNAANTLRAEWAQRDFQRLSLAVNGGDDSQRLGLAVTTAVDGGSRDSSGYKQNKLTLQHHYRGVQWQVESGLVYTHLNQETASYVEGFESYADKTLRRQNLDPQAYRNATAVRAWSHWRKSSEGGTLSVKPYLRSANMDFLMHFLPGTPIEENRQHSVGLQLRWQSAEQGGRSWLLGVDGELTEGELQQYQLGEAPSFLQSQIPTGKHYDYRVDSWQLSPFARLNWQLSDALAVSAGLRFEQLDYRYDNRMSDGRTNELGQPCAAGCRYTRPSDRSDRFDNSSTELALNYQISADQRLFARYSRAFRAPQATELYRLQRQQLSAELDSPQLTALELGWSGSVGHWDYQLALYQMDKRHVIFRDSDFYNVSRGRTEHRGLELSSGYRLSPQWRLELAATLARHRYDNSPGLVSSDITGNEMDGAPRWFGRTALVWQPHDELTAELEWRAQAGYYLDIENEHRYSGHRLWNLRGRWQASAAVALSLRLLNITDELYADRADYTTFSAERYFPGARRTLALALDYQF</sequence>
<dbReference type="InterPro" id="IPR000531">
    <property type="entry name" value="Beta-barrel_TonB"/>
</dbReference>
<evidence type="ECO:0000259" key="15">
    <source>
        <dbReference type="Pfam" id="PF07715"/>
    </source>
</evidence>
<name>A0A4Y8UJZ4_9GAMM</name>
<keyword evidence="5 11" id="KW-0812">Transmembrane</keyword>
<evidence type="ECO:0000256" key="6">
    <source>
        <dbReference type="ARBA" id="ARBA00022729"/>
    </source>
</evidence>
<feature type="signal peptide" evidence="13">
    <location>
        <begin position="1"/>
        <end position="20"/>
    </location>
</feature>
<dbReference type="InterPro" id="IPR039426">
    <property type="entry name" value="TonB-dep_rcpt-like"/>
</dbReference>
<evidence type="ECO:0000256" key="5">
    <source>
        <dbReference type="ARBA" id="ARBA00022692"/>
    </source>
</evidence>
<dbReference type="Gene3D" id="2.170.130.10">
    <property type="entry name" value="TonB-dependent receptor, plug domain"/>
    <property type="match status" value="1"/>
</dbReference>
<reference evidence="16 17" key="1">
    <citation type="submission" date="2019-03" db="EMBL/GenBank/DDBJ databases">
        <title>Draft genome of Gammaproteobacteria bacterium LSUCC0057, a member of the SAR92 clade.</title>
        <authorList>
            <person name="Lanclos V.C."/>
            <person name="Doiron C."/>
            <person name="Henson M.W."/>
            <person name="Thrash J.C."/>
        </authorList>
    </citation>
    <scope>NUCLEOTIDE SEQUENCE [LARGE SCALE GENOMIC DNA]</scope>
    <source>
        <strain evidence="16 17">LSUCC0057</strain>
    </source>
</reference>
<keyword evidence="4 11" id="KW-1134">Transmembrane beta strand</keyword>
<dbReference type="SUPFAM" id="SSF56935">
    <property type="entry name" value="Porins"/>
    <property type="match status" value="1"/>
</dbReference>
<gene>
    <name evidence="16" type="ORF">E3W66_04120</name>
</gene>
<comment type="subcellular location">
    <subcellularLocation>
        <location evidence="1 11">Cell outer membrane</location>
        <topology evidence="1 11">Multi-pass membrane protein</topology>
    </subcellularLocation>
</comment>
<dbReference type="InterPro" id="IPR036942">
    <property type="entry name" value="Beta-barrel_TonB_sf"/>
</dbReference>
<comment type="similarity">
    <text evidence="2">Belongs to the TonB-dependent receptor family. Hemoglobin/haptoglobin binding protein subfamily.</text>
</comment>
<dbReference type="GO" id="GO:0009279">
    <property type="term" value="C:cell outer membrane"/>
    <property type="evidence" value="ECO:0007669"/>
    <property type="project" value="UniProtKB-SubCell"/>
</dbReference>
<keyword evidence="10 11" id="KW-0998">Cell outer membrane</keyword>
<dbReference type="PANTHER" id="PTHR30069">
    <property type="entry name" value="TONB-DEPENDENT OUTER MEMBRANE RECEPTOR"/>
    <property type="match status" value="1"/>
</dbReference>
<evidence type="ECO:0000256" key="4">
    <source>
        <dbReference type="ARBA" id="ARBA00022452"/>
    </source>
</evidence>
<accession>A0A4Y8UJZ4</accession>
<keyword evidence="6 13" id="KW-0732">Signal</keyword>
<feature type="domain" description="TonB-dependent receptor plug" evidence="15">
    <location>
        <begin position="41"/>
        <end position="148"/>
    </location>
</feature>
<dbReference type="GO" id="GO:0044718">
    <property type="term" value="P:siderophore transmembrane transport"/>
    <property type="evidence" value="ECO:0007669"/>
    <property type="project" value="TreeGrafter"/>
</dbReference>
<comment type="caution">
    <text evidence="16">The sequence shown here is derived from an EMBL/GenBank/DDBJ whole genome shotgun (WGS) entry which is preliminary data.</text>
</comment>
<dbReference type="EMBL" id="SPIA01000001">
    <property type="protein sequence ID" value="TFH69125.1"/>
    <property type="molecule type" value="Genomic_DNA"/>
</dbReference>
<evidence type="ECO:0000313" key="16">
    <source>
        <dbReference type="EMBL" id="TFH69125.1"/>
    </source>
</evidence>
<evidence type="ECO:0000256" key="3">
    <source>
        <dbReference type="ARBA" id="ARBA00022448"/>
    </source>
</evidence>
<evidence type="ECO:0000256" key="9">
    <source>
        <dbReference type="ARBA" id="ARBA00023170"/>
    </source>
</evidence>
<proteinExistence type="inferred from homology"/>
<evidence type="ECO:0000256" key="8">
    <source>
        <dbReference type="ARBA" id="ARBA00023136"/>
    </source>
</evidence>
<keyword evidence="3 11" id="KW-0813">Transport</keyword>
<keyword evidence="9 16" id="KW-0675">Receptor</keyword>
<dbReference type="GO" id="GO:0015344">
    <property type="term" value="F:siderophore uptake transmembrane transporter activity"/>
    <property type="evidence" value="ECO:0007669"/>
    <property type="project" value="TreeGrafter"/>
</dbReference>
<dbReference type="Pfam" id="PF00593">
    <property type="entry name" value="TonB_dep_Rec_b-barrel"/>
    <property type="match status" value="1"/>
</dbReference>